<evidence type="ECO:0000313" key="3">
    <source>
        <dbReference type="Proteomes" id="UP001070176"/>
    </source>
</evidence>
<dbReference type="Pfam" id="PF03724">
    <property type="entry name" value="META"/>
    <property type="match status" value="1"/>
</dbReference>
<dbReference type="InterPro" id="IPR053147">
    <property type="entry name" value="Hsp_HslJ-like"/>
</dbReference>
<dbReference type="InterPro" id="IPR005184">
    <property type="entry name" value="DUF306_Meta_HslJ"/>
</dbReference>
<accession>A0ABT3Y5I7</accession>
<organism evidence="2 3">
    <name type="scientific">Chryseobacterium luquanense</name>
    <dbReference type="NCBI Taxonomy" id="2983766"/>
    <lineage>
        <taxon>Bacteria</taxon>
        <taxon>Pseudomonadati</taxon>
        <taxon>Bacteroidota</taxon>
        <taxon>Flavobacteriia</taxon>
        <taxon>Flavobacteriales</taxon>
        <taxon>Weeksellaceae</taxon>
        <taxon>Chryseobacterium group</taxon>
        <taxon>Chryseobacterium</taxon>
    </lineage>
</organism>
<evidence type="ECO:0000313" key="2">
    <source>
        <dbReference type="EMBL" id="MCX8533415.1"/>
    </source>
</evidence>
<proteinExistence type="predicted"/>
<gene>
    <name evidence="2" type="ORF">OEA66_13765</name>
</gene>
<sequence length="144" mass="16522">MNKFLTIFIGVICLGFVLNCSSAKMENQHIQRQWMLVSFDQFSKDQLVKNKAEINLTAEKKDGKIRGTAFMGCNRMFFNSEFKSKNKAEISGVGSTLMACQEMDLETKFAQSFEKMTRYQIEGHFLTLSDDKGNQMKFIAADWD</sequence>
<comment type="caution">
    <text evidence="2">The sequence shown here is derived from an EMBL/GenBank/DDBJ whole genome shotgun (WGS) entry which is preliminary data.</text>
</comment>
<name>A0ABT3Y5I7_9FLAO</name>
<reference evidence="2" key="1">
    <citation type="submission" date="2022-10" db="EMBL/GenBank/DDBJ databases">
        <title>Chryseobacterium sp. nov., a novel bacterial species.</title>
        <authorList>
            <person name="Cao Y."/>
        </authorList>
    </citation>
    <scope>NUCLEOTIDE SEQUENCE</scope>
    <source>
        <strain evidence="2">KC 927</strain>
    </source>
</reference>
<dbReference type="InterPro" id="IPR038670">
    <property type="entry name" value="HslJ-like_sf"/>
</dbReference>
<feature type="domain" description="DUF306" evidence="1">
    <location>
        <begin position="30"/>
        <end position="137"/>
    </location>
</feature>
<dbReference type="PANTHER" id="PTHR35535">
    <property type="entry name" value="HEAT SHOCK PROTEIN HSLJ"/>
    <property type="match status" value="1"/>
</dbReference>
<evidence type="ECO:0000259" key="1">
    <source>
        <dbReference type="Pfam" id="PF03724"/>
    </source>
</evidence>
<dbReference type="EMBL" id="JAOVZV010000015">
    <property type="protein sequence ID" value="MCX8533415.1"/>
    <property type="molecule type" value="Genomic_DNA"/>
</dbReference>
<dbReference type="PANTHER" id="PTHR35535:SF1">
    <property type="entry name" value="HEAT SHOCK PROTEIN HSLJ"/>
    <property type="match status" value="1"/>
</dbReference>
<dbReference type="Gene3D" id="2.40.128.270">
    <property type="match status" value="1"/>
</dbReference>
<dbReference type="Proteomes" id="UP001070176">
    <property type="component" value="Unassembled WGS sequence"/>
</dbReference>
<protein>
    <submittedName>
        <fullName evidence="2">META domain-containing protein</fullName>
    </submittedName>
</protein>
<keyword evidence="3" id="KW-1185">Reference proteome</keyword>